<gene>
    <name evidence="1" type="ORF">L195_g056052</name>
</gene>
<accession>A0A2K3KPN9</accession>
<reference evidence="1 2" key="2">
    <citation type="journal article" date="2017" name="Front. Plant Sci.">
        <title>Gene Classification and Mining of Molecular Markers Useful in Red Clover (Trifolium pratense) Breeding.</title>
        <authorList>
            <person name="Istvanek J."/>
            <person name="Dluhosova J."/>
            <person name="Dluhos P."/>
            <person name="Patkova L."/>
            <person name="Nedelnik J."/>
            <person name="Repkova J."/>
        </authorList>
    </citation>
    <scope>NUCLEOTIDE SEQUENCE [LARGE SCALE GENOMIC DNA]</scope>
    <source>
        <strain evidence="2">cv. Tatra</strain>
        <tissue evidence="1">Young leaves</tissue>
    </source>
</reference>
<organism evidence="1 2">
    <name type="scientific">Trifolium pratense</name>
    <name type="common">Red clover</name>
    <dbReference type="NCBI Taxonomy" id="57577"/>
    <lineage>
        <taxon>Eukaryota</taxon>
        <taxon>Viridiplantae</taxon>
        <taxon>Streptophyta</taxon>
        <taxon>Embryophyta</taxon>
        <taxon>Tracheophyta</taxon>
        <taxon>Spermatophyta</taxon>
        <taxon>Magnoliopsida</taxon>
        <taxon>eudicotyledons</taxon>
        <taxon>Gunneridae</taxon>
        <taxon>Pentapetalae</taxon>
        <taxon>rosids</taxon>
        <taxon>fabids</taxon>
        <taxon>Fabales</taxon>
        <taxon>Fabaceae</taxon>
        <taxon>Papilionoideae</taxon>
        <taxon>50 kb inversion clade</taxon>
        <taxon>NPAAA clade</taxon>
        <taxon>Hologalegina</taxon>
        <taxon>IRL clade</taxon>
        <taxon>Trifolieae</taxon>
        <taxon>Trifolium</taxon>
    </lineage>
</organism>
<feature type="non-terminal residue" evidence="1">
    <location>
        <position position="163"/>
    </location>
</feature>
<protein>
    <submittedName>
        <fullName evidence="1">Putative E3 ubiquitin-protein ligase ARI7-like protein</fullName>
    </submittedName>
</protein>
<dbReference type="ExpressionAtlas" id="A0A2K3KPN9">
    <property type="expression patterns" value="baseline"/>
</dbReference>
<evidence type="ECO:0000313" key="1">
    <source>
        <dbReference type="EMBL" id="PNX68232.1"/>
    </source>
</evidence>
<dbReference type="Gene3D" id="1.20.120.1750">
    <property type="match status" value="1"/>
</dbReference>
<reference evidence="1 2" key="1">
    <citation type="journal article" date="2014" name="Am. J. Bot.">
        <title>Genome assembly and annotation for red clover (Trifolium pratense; Fabaceae).</title>
        <authorList>
            <person name="Istvanek J."/>
            <person name="Jaros M."/>
            <person name="Krenek A."/>
            <person name="Repkova J."/>
        </authorList>
    </citation>
    <scope>NUCLEOTIDE SEQUENCE [LARGE SCALE GENOMIC DNA]</scope>
    <source>
        <strain evidence="2">cv. Tatra</strain>
        <tissue evidence="1">Young leaves</tissue>
    </source>
</reference>
<dbReference type="Proteomes" id="UP000236291">
    <property type="component" value="Unassembled WGS sequence"/>
</dbReference>
<dbReference type="EMBL" id="ASHM01104505">
    <property type="protein sequence ID" value="PNX68232.1"/>
    <property type="molecule type" value="Genomic_DNA"/>
</dbReference>
<dbReference type="AlphaFoldDB" id="A0A2K3KPN9"/>
<proteinExistence type="predicted"/>
<comment type="caution">
    <text evidence="1">The sequence shown here is derived from an EMBL/GenBank/DDBJ whole genome shotgun (WGS) entry which is preliminary data.</text>
</comment>
<evidence type="ECO:0000313" key="2">
    <source>
        <dbReference type="Proteomes" id="UP000236291"/>
    </source>
</evidence>
<name>A0A2K3KPN9_TRIPR</name>
<dbReference type="STRING" id="57577.A0A2K3KPN9"/>
<sequence length="163" mass="19368">MANKSVEKYTHYYERWATYHSSRQKALVDLQRMHTVYIEKLSDSQCQVKSQLKFITEAWLQIVECRRVLKWTYVYGYYLPDNQHAKKQFFEFLQGEAESVLERLHGCAEKELQVFLSDDVAQSKEFNDKELQDVAPSKEFNDKELQDVAPSKEFDDKELQVLL</sequence>